<evidence type="ECO:0000313" key="1">
    <source>
        <dbReference type="EMBL" id="CAJ1948875.1"/>
    </source>
</evidence>
<dbReference type="AlphaFoldDB" id="A0AAD2FPR7"/>
<gene>
    <name evidence="1" type="ORF">CYCCA115_LOCUS11812</name>
</gene>
<comment type="caution">
    <text evidence="1">The sequence shown here is derived from an EMBL/GenBank/DDBJ whole genome shotgun (WGS) entry which is preliminary data.</text>
</comment>
<reference evidence="1" key="1">
    <citation type="submission" date="2023-08" db="EMBL/GenBank/DDBJ databases">
        <authorList>
            <person name="Audoor S."/>
            <person name="Bilcke G."/>
        </authorList>
    </citation>
    <scope>NUCLEOTIDE SEQUENCE</scope>
</reference>
<sequence>MRAKVRVPSNASDPESADSLIASQMAKLSVTDREKVYMAVHGIPDDFIAETPELIRNSLLRLQHEIDSLPDKKACDIAERLAPAYTQDKDFRLAFLRCEQFDCNKAALRFLNAYDTGGRVSRQFQC</sequence>
<name>A0AAD2FPR7_9STRA</name>
<dbReference type="EMBL" id="CAKOGP040001758">
    <property type="protein sequence ID" value="CAJ1948875.1"/>
    <property type="molecule type" value="Genomic_DNA"/>
</dbReference>
<dbReference type="Proteomes" id="UP001295423">
    <property type="component" value="Unassembled WGS sequence"/>
</dbReference>
<evidence type="ECO:0000313" key="2">
    <source>
        <dbReference type="Proteomes" id="UP001295423"/>
    </source>
</evidence>
<proteinExistence type="predicted"/>
<keyword evidence="2" id="KW-1185">Reference proteome</keyword>
<organism evidence="1 2">
    <name type="scientific">Cylindrotheca closterium</name>
    <dbReference type="NCBI Taxonomy" id="2856"/>
    <lineage>
        <taxon>Eukaryota</taxon>
        <taxon>Sar</taxon>
        <taxon>Stramenopiles</taxon>
        <taxon>Ochrophyta</taxon>
        <taxon>Bacillariophyta</taxon>
        <taxon>Bacillariophyceae</taxon>
        <taxon>Bacillariophycidae</taxon>
        <taxon>Bacillariales</taxon>
        <taxon>Bacillariaceae</taxon>
        <taxon>Cylindrotheca</taxon>
    </lineage>
</organism>
<accession>A0AAD2FPR7</accession>
<protein>
    <submittedName>
        <fullName evidence="1">Uncharacterized protein</fullName>
    </submittedName>
</protein>